<proteinExistence type="predicted"/>
<evidence type="ECO:0000313" key="1">
    <source>
        <dbReference type="EMBL" id="VEG52336.1"/>
    </source>
</evidence>
<dbReference type="EMBL" id="LR134356">
    <property type="protein sequence ID" value="VEG52336.1"/>
    <property type="molecule type" value="Genomic_DNA"/>
</dbReference>
<evidence type="ECO:0000313" key="2">
    <source>
        <dbReference type="Proteomes" id="UP000279306"/>
    </source>
</evidence>
<name>A0A3S4RNW5_MYCAU</name>
<protein>
    <submittedName>
        <fullName evidence="1">Transposase</fullName>
    </submittedName>
</protein>
<reference evidence="1 2" key="1">
    <citation type="submission" date="2018-12" db="EMBL/GenBank/DDBJ databases">
        <authorList>
            <consortium name="Pathogen Informatics"/>
        </authorList>
    </citation>
    <scope>NUCLEOTIDE SEQUENCE [LARGE SCALE GENOMIC DNA]</scope>
    <source>
        <strain evidence="1 2">NCTC10437</strain>
    </source>
</reference>
<sequence>MESAAPGNLVHVDVKKLSKIPDERRDTAAAFWKRANFWLLQCRFALRNMLTGKGSD</sequence>
<dbReference type="Proteomes" id="UP000279306">
    <property type="component" value="Chromosome"/>
</dbReference>
<accession>A0A3S4RNW5</accession>
<organism evidence="1 2">
    <name type="scientific">Mycolicibacterium aurum</name>
    <name type="common">Mycobacterium aurum</name>
    <dbReference type="NCBI Taxonomy" id="1791"/>
    <lineage>
        <taxon>Bacteria</taxon>
        <taxon>Bacillati</taxon>
        <taxon>Actinomycetota</taxon>
        <taxon>Actinomycetes</taxon>
        <taxon>Mycobacteriales</taxon>
        <taxon>Mycobacteriaceae</taxon>
        <taxon>Mycolicibacterium</taxon>
    </lineage>
</organism>
<dbReference type="KEGG" id="mauu:NCTC10437_01408"/>
<gene>
    <name evidence="1" type="ORF">NCTC10437_01408</name>
</gene>
<keyword evidence="2" id="KW-1185">Reference proteome</keyword>
<dbReference type="AlphaFoldDB" id="A0A3S4RNW5"/>